<protein>
    <submittedName>
        <fullName evidence="1">DUF488 family protein</fullName>
    </submittedName>
</protein>
<accession>A0A398DQN0</accession>
<dbReference type="PANTHER" id="PTHR36849:SF1">
    <property type="entry name" value="CYTOPLASMIC PROTEIN"/>
    <property type="match status" value="1"/>
</dbReference>
<name>A0A398DQN0_9BACT</name>
<evidence type="ECO:0000313" key="1">
    <source>
        <dbReference type="EMBL" id="RIE14427.1"/>
    </source>
</evidence>
<dbReference type="EMBL" id="QXIU01000051">
    <property type="protein sequence ID" value="RIE14427.1"/>
    <property type="molecule type" value="Genomic_DNA"/>
</dbReference>
<dbReference type="InterPro" id="IPR052552">
    <property type="entry name" value="YeaO-like"/>
</dbReference>
<organism evidence="1 2">
    <name type="scientific">Candidatus Cryosericum odellii</name>
    <dbReference type="NCBI Taxonomy" id="2290917"/>
    <lineage>
        <taxon>Bacteria</taxon>
        <taxon>Pseudomonadati</taxon>
        <taxon>Caldisericota/Cryosericota group</taxon>
        <taxon>Candidatus Cryosericota</taxon>
        <taxon>Candidatus Cryosericia</taxon>
        <taxon>Candidatus Cryosericales</taxon>
        <taxon>Candidatus Cryosericaceae</taxon>
        <taxon>Candidatus Cryosericum</taxon>
    </lineage>
</organism>
<gene>
    <name evidence="1" type="ORF">SMC5_01945</name>
</gene>
<dbReference type="AlphaFoldDB" id="A0A398DQN0"/>
<dbReference type="OrthoDB" id="9790745at2"/>
<dbReference type="PANTHER" id="PTHR36849">
    <property type="entry name" value="CYTOPLASMIC PROTEIN-RELATED"/>
    <property type="match status" value="1"/>
</dbReference>
<comment type="caution">
    <text evidence="1">The sequence shown here is derived from an EMBL/GenBank/DDBJ whole genome shotgun (WGS) entry which is preliminary data.</text>
</comment>
<proteinExistence type="predicted"/>
<dbReference type="Proteomes" id="UP000266489">
    <property type="component" value="Unassembled WGS sequence"/>
</dbReference>
<reference evidence="1 2" key="1">
    <citation type="submission" date="2018-09" db="EMBL/GenBank/DDBJ databases">
        <title>Discovery and Ecogenomic Context for Candidatus Cryosericales, a Global Caldiserica Order Active in Thawing Permafrost.</title>
        <authorList>
            <person name="Martinez M.A."/>
            <person name="Woodcroft B.J."/>
            <person name="Ignacio Espinoza J.C."/>
            <person name="Zayed A."/>
            <person name="Singleton C.M."/>
            <person name="Boyd J."/>
            <person name="Li Y.-F."/>
            <person name="Purvine S."/>
            <person name="Maughan H."/>
            <person name="Hodgkins S.B."/>
            <person name="Anderson D."/>
            <person name="Sederholm M."/>
            <person name="Temperton B."/>
            <person name="Saleska S.R."/>
            <person name="Tyson G.W."/>
            <person name="Rich V.I."/>
        </authorList>
    </citation>
    <scope>NUCLEOTIDE SEQUENCE [LARGE SCALE GENOMIC DNA]</scope>
    <source>
        <strain evidence="1 2">SMC5</strain>
    </source>
</reference>
<evidence type="ECO:0000313" key="2">
    <source>
        <dbReference type="Proteomes" id="UP000266489"/>
    </source>
</evidence>
<dbReference type="RefSeq" id="WP_119119372.1">
    <property type="nucleotide sequence ID" value="NZ_QXIU01000051.1"/>
</dbReference>
<sequence length="121" mass="14147">MPKPIQAKRVYEEYSPDDGTRVLVERLWPRGFTRERLHADSWLREIAPTAELRTWYAHDVAKWPEFVTRYTAQFDTQPDLVESLLQIARHGPLTLLYAAKDTEHNSALVLLNYLKGQLKAR</sequence>
<dbReference type="Pfam" id="PF22752">
    <property type="entry name" value="DUF488-N3i"/>
    <property type="match status" value="1"/>
</dbReference>